<keyword evidence="2" id="KW-1185">Reference proteome</keyword>
<dbReference type="EMBL" id="GG680273">
    <property type="protein sequence ID" value="EER06892.1"/>
    <property type="molecule type" value="Genomic_DNA"/>
</dbReference>
<reference evidence="1 2" key="1">
    <citation type="submission" date="2008-07" db="EMBL/GenBank/DDBJ databases">
        <authorList>
            <person name="El-Sayed N."/>
            <person name="Caler E."/>
            <person name="Inman J."/>
            <person name="Amedeo P."/>
            <person name="Hass B."/>
            <person name="Wortman J."/>
        </authorList>
    </citation>
    <scope>NUCLEOTIDE SEQUENCE [LARGE SCALE GENOMIC DNA]</scope>
    <source>
        <strain evidence="2">ATCC 50983 / TXsc</strain>
    </source>
</reference>
<evidence type="ECO:0000313" key="2">
    <source>
        <dbReference type="Proteomes" id="UP000007800"/>
    </source>
</evidence>
<sequence length="58" mass="6491">MPAGRVLVKSPRAFRWRPTPGPYGKLNTGWEEVEIVDKPNDSIRKVCAGRECASFGMK</sequence>
<organism evidence="2">
    <name type="scientific">Perkinsus marinus (strain ATCC 50983 / TXsc)</name>
    <dbReference type="NCBI Taxonomy" id="423536"/>
    <lineage>
        <taxon>Eukaryota</taxon>
        <taxon>Sar</taxon>
        <taxon>Alveolata</taxon>
        <taxon>Perkinsozoa</taxon>
        <taxon>Perkinsea</taxon>
        <taxon>Perkinsida</taxon>
        <taxon>Perkinsidae</taxon>
        <taxon>Perkinsus</taxon>
    </lineage>
</organism>
<dbReference type="InParanoid" id="C5L8Q1"/>
<dbReference type="GeneID" id="9057088"/>
<accession>C5L8Q1</accession>
<proteinExistence type="predicted"/>
<gene>
    <name evidence="1" type="ORF">Pmar_PMAR000514</name>
</gene>
<dbReference type="AlphaFoldDB" id="C5L8Q1"/>
<dbReference type="Proteomes" id="UP000007800">
    <property type="component" value="Unassembled WGS sequence"/>
</dbReference>
<evidence type="ECO:0000313" key="1">
    <source>
        <dbReference type="EMBL" id="EER06892.1"/>
    </source>
</evidence>
<name>C5L8Q1_PERM5</name>
<protein>
    <submittedName>
        <fullName evidence="1">Uncharacterized protein</fullName>
    </submittedName>
</protein>
<dbReference type="RefSeq" id="XP_002775076.1">
    <property type="nucleotide sequence ID" value="XM_002775030.1"/>
</dbReference>